<evidence type="ECO:0008006" key="3">
    <source>
        <dbReference type="Google" id="ProtNLM"/>
    </source>
</evidence>
<protein>
    <recommendedName>
        <fullName evidence="3">Protein YibB</fullName>
    </recommendedName>
</protein>
<dbReference type="InterPro" id="IPR011735">
    <property type="entry name" value="WlaTC/HtrL_glycosyltransf"/>
</dbReference>
<name>A0A062IS62_ACIBA</name>
<evidence type="ECO:0000313" key="2">
    <source>
        <dbReference type="Proteomes" id="UP000027327"/>
    </source>
</evidence>
<gene>
    <name evidence="1" type="ORF">J596_0298</name>
</gene>
<proteinExistence type="predicted"/>
<evidence type="ECO:0000313" key="1">
    <source>
        <dbReference type="EMBL" id="KCY22650.1"/>
    </source>
</evidence>
<dbReference type="Pfam" id="PF09612">
    <property type="entry name" value="HtrL_YibB"/>
    <property type="match status" value="1"/>
</dbReference>
<sequence length="284" mass="34004">MNKKITVVTAFFDIGRENWTVEKGFPDYLFRTPDSYINYFKYLALLNNEMIIFTSEKFKEKILEIRENKPTHVVVVNYPEDFLKYRNRIEEIQNSNEFKSRVSPKQIINPEYWSPDYTLLTNLKSYFVKRAIESNLITNNLVAWIDFGYCRDIQTLNGVQEWKYDFDEEKVHFFTLKKIPKLTKERVLKAIFENEVFIIGGVAIASKEKWLELQKIIYSCQLELLNENIVDDDQGIYLMALLKSRNLIQEHRLGKNQWRTLFLRYDETSKLNVIQKIRKYLGKF</sequence>
<organism evidence="1 2">
    <name type="scientific">Acinetobacter baumannii 21072</name>
    <dbReference type="NCBI Taxonomy" id="1310697"/>
    <lineage>
        <taxon>Bacteria</taxon>
        <taxon>Pseudomonadati</taxon>
        <taxon>Pseudomonadota</taxon>
        <taxon>Gammaproteobacteria</taxon>
        <taxon>Moraxellales</taxon>
        <taxon>Moraxellaceae</taxon>
        <taxon>Acinetobacter</taxon>
        <taxon>Acinetobacter calcoaceticus/baumannii complex</taxon>
    </lineage>
</organism>
<reference evidence="1 2" key="1">
    <citation type="submission" date="2014-04" db="EMBL/GenBank/DDBJ databases">
        <title>Comparative genomics and transcriptomics to identify genetic mechanisms underlying the emergence of carbapenem resistant Acinetobacter baumannii (CRAb).</title>
        <authorList>
            <person name="Harris A.D."/>
            <person name="Johnson K.J."/>
            <person name="George J."/>
            <person name="Nadendla S."/>
            <person name="Daugherty S.C."/>
            <person name="Parankush S."/>
            <person name="Sadzewicz L."/>
            <person name="Tallon L."/>
            <person name="Sengamalay N."/>
            <person name="Hazen T.H."/>
            <person name="Rasko D.A."/>
        </authorList>
    </citation>
    <scope>NUCLEOTIDE SEQUENCE [LARGE SCALE GENOMIC DNA]</scope>
    <source>
        <strain evidence="1 2">21072</strain>
    </source>
</reference>
<dbReference type="Proteomes" id="UP000027327">
    <property type="component" value="Unassembled WGS sequence"/>
</dbReference>
<comment type="caution">
    <text evidence="1">The sequence shown here is derived from an EMBL/GenBank/DDBJ whole genome shotgun (WGS) entry which is preliminary data.</text>
</comment>
<dbReference type="EMBL" id="JMOD01000003">
    <property type="protein sequence ID" value="KCY22650.1"/>
    <property type="molecule type" value="Genomic_DNA"/>
</dbReference>
<accession>A0A062IS62</accession>
<dbReference type="PATRIC" id="fig|1310697.3.peg.278"/>
<dbReference type="RefSeq" id="WP_001035148.1">
    <property type="nucleotide sequence ID" value="NZ_JMOD01000003.1"/>
</dbReference>
<dbReference type="AlphaFoldDB" id="A0A062IS62"/>